<evidence type="ECO:0000313" key="1">
    <source>
        <dbReference type="EMBL" id="PGH27863.1"/>
    </source>
</evidence>
<comment type="caution">
    <text evidence="1">The sequence shown here is derived from an EMBL/GenBank/DDBJ whole genome shotgun (WGS) entry which is preliminary data.</text>
</comment>
<dbReference type="STRING" id="1447883.A0A2B7Z3Q1"/>
<evidence type="ECO:0008006" key="3">
    <source>
        <dbReference type="Google" id="ProtNLM"/>
    </source>
</evidence>
<gene>
    <name evidence="1" type="ORF">AJ80_00413</name>
</gene>
<organism evidence="1 2">
    <name type="scientific">Polytolypa hystricis (strain UAMH7299)</name>
    <dbReference type="NCBI Taxonomy" id="1447883"/>
    <lineage>
        <taxon>Eukaryota</taxon>
        <taxon>Fungi</taxon>
        <taxon>Dikarya</taxon>
        <taxon>Ascomycota</taxon>
        <taxon>Pezizomycotina</taxon>
        <taxon>Eurotiomycetes</taxon>
        <taxon>Eurotiomycetidae</taxon>
        <taxon>Onygenales</taxon>
        <taxon>Onygenales incertae sedis</taxon>
        <taxon>Polytolypa</taxon>
    </lineage>
</organism>
<dbReference type="AlphaFoldDB" id="A0A2B7Z3Q1"/>
<dbReference type="Proteomes" id="UP000224634">
    <property type="component" value="Unassembled WGS sequence"/>
</dbReference>
<name>A0A2B7Z3Q1_POLH7</name>
<accession>A0A2B7Z3Q1</accession>
<sequence length="208" mass="23926">MSAQAFSDPGAFLDHLLDELAPRQNATDQPDDDKKVVDTIREFLAQTPPHGRLQFLRYCVVWLYNNHKPDAVCPELPSDHDYQTAWNDLSEYRTKHGQTKKKILRCLRRFNEHIVQMCIFPMLARLDSTHSSTESAHPRSDTLREQCLRRDGNRCVVTRAFDYFEALKRDPDPLDNGGVPLVSGQDHLDSLEVAHIILYALGWRNDAN</sequence>
<protein>
    <recommendedName>
        <fullName evidence="3">HNH nuclease domain-containing protein</fullName>
    </recommendedName>
</protein>
<evidence type="ECO:0000313" key="2">
    <source>
        <dbReference type="Proteomes" id="UP000224634"/>
    </source>
</evidence>
<proteinExistence type="predicted"/>
<reference evidence="1 2" key="1">
    <citation type="submission" date="2017-10" db="EMBL/GenBank/DDBJ databases">
        <title>Comparative genomics in systemic dimorphic fungi from Ajellomycetaceae.</title>
        <authorList>
            <person name="Munoz J.F."/>
            <person name="Mcewen J.G."/>
            <person name="Clay O.K."/>
            <person name="Cuomo C.A."/>
        </authorList>
    </citation>
    <scope>NUCLEOTIDE SEQUENCE [LARGE SCALE GENOMIC DNA]</scope>
    <source>
        <strain evidence="1 2">UAMH7299</strain>
    </source>
</reference>
<keyword evidence="2" id="KW-1185">Reference proteome</keyword>
<dbReference type="OrthoDB" id="2104739at2759"/>
<dbReference type="EMBL" id="PDNA01000003">
    <property type="protein sequence ID" value="PGH27863.1"/>
    <property type="molecule type" value="Genomic_DNA"/>
</dbReference>